<protein>
    <submittedName>
        <fullName evidence="1">Myosin motor domain-containing protein</fullName>
    </submittedName>
</protein>
<organism evidence="1">
    <name type="scientific">Hydatigena taeniaeformis</name>
    <name type="common">Feline tapeworm</name>
    <name type="synonym">Taenia taeniaeformis</name>
    <dbReference type="NCBI Taxonomy" id="6205"/>
    <lineage>
        <taxon>Eukaryota</taxon>
        <taxon>Metazoa</taxon>
        <taxon>Spiralia</taxon>
        <taxon>Lophotrochozoa</taxon>
        <taxon>Platyhelminthes</taxon>
        <taxon>Cestoda</taxon>
        <taxon>Eucestoda</taxon>
        <taxon>Cyclophyllidea</taxon>
        <taxon>Taeniidae</taxon>
        <taxon>Hydatigera</taxon>
    </lineage>
</organism>
<proteinExistence type="predicted"/>
<reference evidence="1" key="1">
    <citation type="submission" date="2017-02" db="UniProtKB">
        <authorList>
            <consortium name="WormBaseParasite"/>
        </authorList>
    </citation>
    <scope>IDENTIFICATION</scope>
</reference>
<sequence>LLTDLSGCQASLVFALVDQNFGGILLEGLNSRPTEFTNLVLLSATRQASATQTEQTVVERPVSEFFYPRHHAYRLGHYELYGVEDLLTYVVENLPLSQMLVGDIEKVRIFIL</sequence>
<dbReference type="AlphaFoldDB" id="A0A0R3WYL9"/>
<name>A0A0R3WYL9_HYDTA</name>
<accession>A0A0R3WYL9</accession>
<dbReference type="WBParaSite" id="TTAC_0000585901-mRNA-1">
    <property type="protein sequence ID" value="TTAC_0000585901-mRNA-1"/>
    <property type="gene ID" value="TTAC_0000585901"/>
</dbReference>
<evidence type="ECO:0000313" key="1">
    <source>
        <dbReference type="WBParaSite" id="TTAC_0000585901-mRNA-1"/>
    </source>
</evidence>
<dbReference type="STRING" id="6205.A0A0R3WYL9"/>